<proteinExistence type="inferred from homology"/>
<keyword evidence="4 11" id="KW-0436">Ligase</keyword>
<dbReference type="GO" id="GO:0005737">
    <property type="term" value="C:cytoplasm"/>
    <property type="evidence" value="ECO:0007669"/>
    <property type="project" value="TreeGrafter"/>
</dbReference>
<dbReference type="InterPro" id="IPR001645">
    <property type="entry name" value="Folylpolyglutamate_synth"/>
</dbReference>
<dbReference type="PROSITE" id="PS01012">
    <property type="entry name" value="FOLYLPOLYGLU_SYNT_2"/>
    <property type="match status" value="1"/>
</dbReference>
<dbReference type="GO" id="GO:0005524">
    <property type="term" value="F:ATP binding"/>
    <property type="evidence" value="ECO:0007669"/>
    <property type="project" value="UniProtKB-KW"/>
</dbReference>
<organism evidence="14 15">
    <name type="scientific">Eubacterium maltosivorans</name>
    <dbReference type="NCBI Taxonomy" id="2041044"/>
    <lineage>
        <taxon>Bacteria</taxon>
        <taxon>Bacillati</taxon>
        <taxon>Bacillota</taxon>
        <taxon>Clostridia</taxon>
        <taxon>Eubacteriales</taxon>
        <taxon>Eubacteriaceae</taxon>
        <taxon>Eubacterium</taxon>
    </lineage>
</organism>
<evidence type="ECO:0000256" key="7">
    <source>
        <dbReference type="ARBA" id="ARBA00022840"/>
    </source>
</evidence>
<dbReference type="GO" id="GO:0008841">
    <property type="term" value="F:dihydrofolate synthase activity"/>
    <property type="evidence" value="ECO:0007669"/>
    <property type="project" value="TreeGrafter"/>
</dbReference>
<dbReference type="PANTHER" id="PTHR11136">
    <property type="entry name" value="FOLYLPOLYGLUTAMATE SYNTHASE-RELATED"/>
    <property type="match status" value="1"/>
</dbReference>
<name>A0A4P9CB67_EUBML</name>
<feature type="domain" description="Mur ligase central" evidence="13">
    <location>
        <begin position="44"/>
        <end position="270"/>
    </location>
</feature>
<evidence type="ECO:0000256" key="3">
    <source>
        <dbReference type="ARBA" id="ARBA00013025"/>
    </source>
</evidence>
<dbReference type="AlphaFoldDB" id="A0A4P9CB67"/>
<dbReference type="PIRSF" id="PIRSF001563">
    <property type="entry name" value="Folylpolyglu_synth"/>
    <property type="match status" value="1"/>
</dbReference>
<dbReference type="SUPFAM" id="SSF53623">
    <property type="entry name" value="MurD-like peptide ligases, catalytic domain"/>
    <property type="match status" value="1"/>
</dbReference>
<comment type="catalytic activity">
    <reaction evidence="10">
        <text>(6S)-5,6,7,8-tetrahydrofolyl-(gamma-L-Glu)(n) + L-glutamate + ATP = (6S)-5,6,7,8-tetrahydrofolyl-(gamma-L-Glu)(n+1) + ADP + phosphate + H(+)</text>
        <dbReference type="Rhea" id="RHEA:10580"/>
        <dbReference type="Rhea" id="RHEA-COMP:14738"/>
        <dbReference type="Rhea" id="RHEA-COMP:14740"/>
        <dbReference type="ChEBI" id="CHEBI:15378"/>
        <dbReference type="ChEBI" id="CHEBI:29985"/>
        <dbReference type="ChEBI" id="CHEBI:30616"/>
        <dbReference type="ChEBI" id="CHEBI:43474"/>
        <dbReference type="ChEBI" id="CHEBI:141005"/>
        <dbReference type="ChEBI" id="CHEBI:456216"/>
        <dbReference type="EC" id="6.3.2.17"/>
    </reaction>
</comment>
<feature type="domain" description="Mur ligase C-terminal" evidence="12">
    <location>
        <begin position="299"/>
        <end position="418"/>
    </location>
</feature>
<dbReference type="GO" id="GO:0004326">
    <property type="term" value="F:tetrahydrofolylpolyglutamate synthase activity"/>
    <property type="evidence" value="ECO:0007669"/>
    <property type="project" value="UniProtKB-EC"/>
</dbReference>
<reference evidence="14 15" key="1">
    <citation type="submission" date="2018-05" db="EMBL/GenBank/DDBJ databases">
        <title>Genome comparison of Eubacterium sp.</title>
        <authorList>
            <person name="Feng Y."/>
            <person name="Sanchez-Andrea I."/>
            <person name="Stams A.J.M."/>
            <person name="De Vos W.M."/>
        </authorList>
    </citation>
    <scope>NUCLEOTIDE SEQUENCE [LARGE SCALE GENOMIC DNA]</scope>
    <source>
        <strain evidence="14 15">YI</strain>
    </source>
</reference>
<dbReference type="InterPro" id="IPR004101">
    <property type="entry name" value="Mur_ligase_C"/>
</dbReference>
<evidence type="ECO:0000256" key="11">
    <source>
        <dbReference type="PIRNR" id="PIRNR001563"/>
    </source>
</evidence>
<protein>
    <recommendedName>
        <fullName evidence="3">tetrahydrofolate synthase</fullName>
        <ecNumber evidence="3">6.3.2.17</ecNumber>
    </recommendedName>
    <alternativeName>
        <fullName evidence="9">Tetrahydrofolylpolyglutamate synthase</fullName>
    </alternativeName>
</protein>
<dbReference type="InterPro" id="IPR018109">
    <property type="entry name" value="Folylpolyglutamate_synth_CS"/>
</dbReference>
<evidence type="ECO:0000259" key="12">
    <source>
        <dbReference type="Pfam" id="PF02875"/>
    </source>
</evidence>
<sequence>MNVQETIDFIESNGKFGIRLGLESIGLLLGELGNPQDRLKCIHVAGTNGKGSVSTMLSTILKTAGYTTGLYTSPALETFNERVQLNNVPIPDDDLMQVTKKVQAACDALVAKGEPHPTGFEIETALAFEYFYEKGADLCVIEVGMGGRLDATNIIPSPEAVVIMSISLDHTDYLGDTIGKIAGEKAAIIKEGTDVVIYPQEKEAEDVITAYAESMKTPYTIVNPADICRVSESLDGQILNYKKPGGIAGLDTFKLKLLGEHQILNCLTVLDTLEILLKKGYAIPTEAITAALADVTFHGRFEILHRNPIILIDGAHNPNGIEYFVKNIRTYFPGNKINLYFGMLADKDIDLALQYLMPVTGDVHALTPENDRALPADKMAELIHREYGKNVNFYDTIEAAVDSIDLSTEDRINVFVGSLYMIGVARTAIVKRLKAREA</sequence>
<evidence type="ECO:0000256" key="9">
    <source>
        <dbReference type="ARBA" id="ARBA00030592"/>
    </source>
</evidence>
<dbReference type="EC" id="6.3.2.17" evidence="3"/>
<evidence type="ECO:0000313" key="15">
    <source>
        <dbReference type="Proteomes" id="UP000218387"/>
    </source>
</evidence>
<dbReference type="Pfam" id="PF08245">
    <property type="entry name" value="Mur_ligase_M"/>
    <property type="match status" value="1"/>
</dbReference>
<dbReference type="KEGG" id="emt:CPZ25_016625"/>
<evidence type="ECO:0000259" key="13">
    <source>
        <dbReference type="Pfam" id="PF08245"/>
    </source>
</evidence>
<evidence type="ECO:0000256" key="10">
    <source>
        <dbReference type="ARBA" id="ARBA00047493"/>
    </source>
</evidence>
<dbReference type="SUPFAM" id="SSF53244">
    <property type="entry name" value="MurD-like peptide ligases, peptide-binding domain"/>
    <property type="match status" value="1"/>
</dbReference>
<dbReference type="Gene3D" id="3.40.1190.10">
    <property type="entry name" value="Mur-like, catalytic domain"/>
    <property type="match status" value="1"/>
</dbReference>
<comment type="cofactor">
    <cofactor evidence="1">
        <name>Mg(2+)</name>
        <dbReference type="ChEBI" id="CHEBI:18420"/>
    </cofactor>
</comment>
<dbReference type="InterPro" id="IPR036615">
    <property type="entry name" value="Mur_ligase_C_dom_sf"/>
</dbReference>
<gene>
    <name evidence="14" type="ORF">CPZ25_016625</name>
</gene>
<comment type="similarity">
    <text evidence="2 11">Belongs to the folylpolyglutamate synthase family.</text>
</comment>
<dbReference type="Gene3D" id="3.90.190.20">
    <property type="entry name" value="Mur ligase, C-terminal domain"/>
    <property type="match status" value="1"/>
</dbReference>
<dbReference type="EMBL" id="CP029487">
    <property type="protein sequence ID" value="QCT72878.1"/>
    <property type="molecule type" value="Genomic_DNA"/>
</dbReference>
<evidence type="ECO:0000256" key="1">
    <source>
        <dbReference type="ARBA" id="ARBA00001946"/>
    </source>
</evidence>
<dbReference type="FunFam" id="3.40.1190.10:FF:000011">
    <property type="entry name" value="Folylpolyglutamate synthase/dihydrofolate synthase"/>
    <property type="match status" value="1"/>
</dbReference>
<dbReference type="InterPro" id="IPR013221">
    <property type="entry name" value="Mur_ligase_cen"/>
</dbReference>
<dbReference type="Pfam" id="PF02875">
    <property type="entry name" value="Mur_ligase_C"/>
    <property type="match status" value="1"/>
</dbReference>
<evidence type="ECO:0000313" key="14">
    <source>
        <dbReference type="EMBL" id="QCT72878.1"/>
    </source>
</evidence>
<evidence type="ECO:0000256" key="2">
    <source>
        <dbReference type="ARBA" id="ARBA00008276"/>
    </source>
</evidence>
<keyword evidence="15" id="KW-1185">Reference proteome</keyword>
<evidence type="ECO:0000256" key="4">
    <source>
        <dbReference type="ARBA" id="ARBA00022598"/>
    </source>
</evidence>
<keyword evidence="8" id="KW-0460">Magnesium</keyword>
<evidence type="ECO:0000256" key="8">
    <source>
        <dbReference type="ARBA" id="ARBA00022842"/>
    </source>
</evidence>
<keyword evidence="5" id="KW-0479">Metal-binding</keyword>
<dbReference type="PROSITE" id="PS01011">
    <property type="entry name" value="FOLYLPOLYGLU_SYNT_1"/>
    <property type="match status" value="1"/>
</dbReference>
<evidence type="ECO:0000256" key="6">
    <source>
        <dbReference type="ARBA" id="ARBA00022741"/>
    </source>
</evidence>
<keyword evidence="7 11" id="KW-0067">ATP-binding</keyword>
<dbReference type="InterPro" id="IPR036565">
    <property type="entry name" value="Mur-like_cat_sf"/>
</dbReference>
<accession>A0A4P9CB67</accession>
<dbReference type="GO" id="GO:0046872">
    <property type="term" value="F:metal ion binding"/>
    <property type="evidence" value="ECO:0007669"/>
    <property type="project" value="UniProtKB-KW"/>
</dbReference>
<dbReference type="Proteomes" id="UP000218387">
    <property type="component" value="Chromosome"/>
</dbReference>
<keyword evidence="6 11" id="KW-0547">Nucleotide-binding</keyword>
<evidence type="ECO:0000256" key="5">
    <source>
        <dbReference type="ARBA" id="ARBA00022723"/>
    </source>
</evidence>
<dbReference type="PANTHER" id="PTHR11136:SF0">
    <property type="entry name" value="DIHYDROFOLATE SYNTHETASE-RELATED"/>
    <property type="match status" value="1"/>
</dbReference>
<dbReference type="RefSeq" id="WP_096920150.1">
    <property type="nucleotide sequence ID" value="NZ_CP029487.1"/>
</dbReference>
<dbReference type="NCBIfam" id="TIGR01499">
    <property type="entry name" value="folC"/>
    <property type="match status" value="1"/>
</dbReference>